<protein>
    <submittedName>
        <fullName evidence="1">Uncharacterized protein</fullName>
    </submittedName>
</protein>
<dbReference type="Proteomes" id="UP000290608">
    <property type="component" value="Unassembled WGS sequence"/>
</dbReference>
<reference evidence="1 2" key="1">
    <citation type="submission" date="2018-07" db="EMBL/GenBank/DDBJ databases">
        <title>Leeuwenhoekiella genomics.</title>
        <authorList>
            <person name="Tahon G."/>
            <person name="Willems A."/>
        </authorList>
    </citation>
    <scope>NUCLEOTIDE SEQUENCE [LARGE SCALE GENOMIC DNA]</scope>
    <source>
        <strain evidence="1 2">LMG 1345</strain>
    </source>
</reference>
<evidence type="ECO:0000313" key="1">
    <source>
        <dbReference type="EMBL" id="RXG32356.1"/>
    </source>
</evidence>
<organism evidence="1 2">
    <name type="scientific">Leeuwenhoekiella marinoflava</name>
    <dbReference type="NCBI Taxonomy" id="988"/>
    <lineage>
        <taxon>Bacteria</taxon>
        <taxon>Pseudomonadati</taxon>
        <taxon>Bacteroidota</taxon>
        <taxon>Flavobacteriia</taxon>
        <taxon>Flavobacteriales</taxon>
        <taxon>Flavobacteriaceae</taxon>
        <taxon>Leeuwenhoekiella</taxon>
    </lineage>
</organism>
<name>A0A4Q0PP46_9FLAO</name>
<accession>A0A4Q0PP46</accession>
<dbReference type="EMBL" id="QOVL01000004">
    <property type="protein sequence ID" value="RXG32356.1"/>
    <property type="molecule type" value="Genomic_DNA"/>
</dbReference>
<sequence>MCNTLSMKLINRTLILLVILFLQQLLHAQRLTNTIQQAVVEVGDTFTQISPDRLTYLDQIAFLIIKKLNNQEQVDLLFIDADNLEQSQLAMLWLRTGMIYYGYQNLLNIQSAGMTPGNQPPSPLLSLNSYGFRVKPNSQKITHSYKVD</sequence>
<comment type="caution">
    <text evidence="1">The sequence shown here is derived from an EMBL/GenBank/DDBJ whole genome shotgun (WGS) entry which is preliminary data.</text>
</comment>
<evidence type="ECO:0000313" key="2">
    <source>
        <dbReference type="Proteomes" id="UP000290608"/>
    </source>
</evidence>
<proteinExistence type="predicted"/>
<dbReference type="AlphaFoldDB" id="A0A4Q0PP46"/>
<gene>
    <name evidence="1" type="ORF">DSL99_1162</name>
</gene>
<dbReference type="STRING" id="1122159.SAMN02745246_00997"/>